<feature type="transmembrane region" description="Helical" evidence="6">
    <location>
        <begin position="933"/>
        <end position="951"/>
    </location>
</feature>
<dbReference type="OrthoDB" id="2441454at2759"/>
<feature type="transmembrane region" description="Helical" evidence="6">
    <location>
        <begin position="1079"/>
        <end position="1103"/>
    </location>
</feature>
<name>A0A9N9D8L4_9GLOM</name>
<feature type="transmembrane region" description="Helical" evidence="6">
    <location>
        <begin position="963"/>
        <end position="993"/>
    </location>
</feature>
<keyword evidence="4 6" id="KW-1133">Transmembrane helix</keyword>
<dbReference type="GO" id="GO:0005216">
    <property type="term" value="F:monoatomic ion channel activity"/>
    <property type="evidence" value="ECO:0007669"/>
    <property type="project" value="InterPro"/>
</dbReference>
<gene>
    <name evidence="8" type="ORF">PBRASI_LOCUS9018</name>
</gene>
<evidence type="ECO:0000256" key="1">
    <source>
        <dbReference type="ARBA" id="ARBA00004141"/>
    </source>
</evidence>
<evidence type="ECO:0000256" key="2">
    <source>
        <dbReference type="ARBA" id="ARBA00022692"/>
    </source>
</evidence>
<dbReference type="EMBL" id="CAJVPI010001791">
    <property type="protein sequence ID" value="CAG8626709.1"/>
    <property type="molecule type" value="Genomic_DNA"/>
</dbReference>
<dbReference type="InterPro" id="IPR024862">
    <property type="entry name" value="TRPV"/>
</dbReference>
<dbReference type="PANTHER" id="PTHR10582">
    <property type="entry name" value="TRANSIENT RECEPTOR POTENTIAL ION CHANNEL PROTEIN"/>
    <property type="match status" value="1"/>
</dbReference>
<evidence type="ECO:0000259" key="7">
    <source>
        <dbReference type="Pfam" id="PF00520"/>
    </source>
</evidence>
<evidence type="ECO:0000313" key="8">
    <source>
        <dbReference type="EMBL" id="CAG8626709.1"/>
    </source>
</evidence>
<organism evidence="8 9">
    <name type="scientific">Paraglomus brasilianum</name>
    <dbReference type="NCBI Taxonomy" id="144538"/>
    <lineage>
        <taxon>Eukaryota</taxon>
        <taxon>Fungi</taxon>
        <taxon>Fungi incertae sedis</taxon>
        <taxon>Mucoromycota</taxon>
        <taxon>Glomeromycotina</taxon>
        <taxon>Glomeromycetes</taxon>
        <taxon>Paraglomerales</taxon>
        <taxon>Paraglomeraceae</taxon>
        <taxon>Paraglomus</taxon>
    </lineage>
</organism>
<comment type="caution">
    <text evidence="8">The sequence shown here is derived from an EMBL/GenBank/DDBJ whole genome shotgun (WGS) entry which is preliminary data.</text>
</comment>
<evidence type="ECO:0000256" key="6">
    <source>
        <dbReference type="SAM" id="Phobius"/>
    </source>
</evidence>
<feature type="transmembrane region" description="Helical" evidence="6">
    <location>
        <begin position="1047"/>
        <end position="1067"/>
    </location>
</feature>
<keyword evidence="2 6" id="KW-0812">Transmembrane</keyword>
<dbReference type="Pfam" id="PF00520">
    <property type="entry name" value="Ion_trans"/>
    <property type="match status" value="1"/>
</dbReference>
<dbReference type="InterPro" id="IPR036322">
    <property type="entry name" value="WD40_repeat_dom_sf"/>
</dbReference>
<evidence type="ECO:0000256" key="4">
    <source>
        <dbReference type="ARBA" id="ARBA00022989"/>
    </source>
</evidence>
<feature type="transmembrane region" description="Helical" evidence="6">
    <location>
        <begin position="908"/>
        <end position="927"/>
    </location>
</feature>
<feature type="transmembrane region" description="Helical" evidence="6">
    <location>
        <begin position="876"/>
        <end position="896"/>
    </location>
</feature>
<evidence type="ECO:0000256" key="3">
    <source>
        <dbReference type="ARBA" id="ARBA00022737"/>
    </source>
</evidence>
<protein>
    <submittedName>
        <fullName evidence="8">11265_t:CDS:1</fullName>
    </submittedName>
</protein>
<sequence length="1187" mass="136803">MRSTRESAIVVSPEGKFIATCYYNKVKVWKLSEKEELVKIKETFGSVNYGLAISDHEYLAVGHVVISFGEEEDPSLEPELKSRSLESNVRGLNQDTNTNDFNNVHYTFLRSREFVVVNDVGVHRYDSCENRRKGETTATPTKEDEEVIVPTGEPDEQNCRKGETTATPTKVDEEVIISIDEPDEKNRRKGKITTPTKEEEVMVFTGEPDEKTRWKGKTTATRKKNRWKGETTEFDWPFTTEEAFDRPIQHVQYSIINGKLICKCGNTLTQWDLATKEKEMEYYAGQPDEVCVITIDSGSTLSAFVTGNDDDDAQTLTVYWIQTRLPMSTIRVKNDADDWIVAMEFIETWDYLLLLTVTKRGKAMIWYPYNLSLEPDKDFRTPHHLYREPPNEGFGTPLDTINLQEHVGLAEWTPKRTFVICAVEDRIKDLPKHLFNRSPSATPIRHLSLKEDNSCSGGSETNSSLINTQEFEYFGKVTHSKIWDNGDLVILTVRCLCIFYLSDDDTIELSYYWDNGMRPSSIVNYLLDLTEISLDELMDDVWSKLLYAVLNDADKPLPPPSFKSIWWHKRKAVESNDGPRIQLFENLINLLITRDNLAKYGNIMFAEAIKHREKAVVESIMETCIDLFRNDPFGCFGFLQIVADSLSELRAHYPDRAANYISTISFVVAPHCDSVNALTLSFDRICTFANKPGNPSRFIKRSQFHNIMKVYINARQRFFKSLWRLVRSSILTSAGHKTILTSAWLLLMKHSVLTTIISVVDFMESFGYSRKRLFKRRSTLSFVVRLPNFCSYPRQYSAAKDFLFPTPSPFIKTAISRAPELFRTWDGEALVNFKWQKFGLRYYIFICIKFIVFSVCFIIAISQTEDSSNRNTRQNLFLASVVLAVWHLHVEVRQFIWNPKYYVFSPWNWFDCGAFSFPLATAVNYLQENDSPRWMTSLSVFLLWIKFLSLLRPFEYFGIYITIIFGVIQQIFSFLVILGIMVIGFAHALFVLLKPEPDASWERPSSPQNSDPNDPWKLTASLTTTLDNGTIVDGTSLVVKPDENTNVYMWFTTSLLGAYKFLVGDWSSVANWGPNENPLLVMMTVLFSFFVVIYLMNLFIGLLNNAINAYNEYASYLAQKAEVLAEIELFYLTPNQRRSEWFPSTIYFEADTEEIRKVMKENIQADPDYPSKLSKHSKKMLEILNIR</sequence>
<dbReference type="PANTHER" id="PTHR10582:SF2">
    <property type="entry name" value="INACTIVE"/>
    <property type="match status" value="1"/>
</dbReference>
<keyword evidence="5 6" id="KW-0472">Membrane</keyword>
<reference evidence="8" key="1">
    <citation type="submission" date="2021-06" db="EMBL/GenBank/DDBJ databases">
        <authorList>
            <person name="Kallberg Y."/>
            <person name="Tangrot J."/>
            <person name="Rosling A."/>
        </authorList>
    </citation>
    <scope>NUCLEOTIDE SEQUENCE</scope>
    <source>
        <strain evidence="8">BR232B</strain>
    </source>
</reference>
<dbReference type="SUPFAM" id="SSF50978">
    <property type="entry name" value="WD40 repeat-like"/>
    <property type="match status" value="1"/>
</dbReference>
<dbReference type="GO" id="GO:0005886">
    <property type="term" value="C:plasma membrane"/>
    <property type="evidence" value="ECO:0007669"/>
    <property type="project" value="TreeGrafter"/>
</dbReference>
<dbReference type="Proteomes" id="UP000789739">
    <property type="component" value="Unassembled WGS sequence"/>
</dbReference>
<evidence type="ECO:0000256" key="5">
    <source>
        <dbReference type="ARBA" id="ARBA00023136"/>
    </source>
</evidence>
<keyword evidence="9" id="KW-1185">Reference proteome</keyword>
<feature type="domain" description="Ion transport" evidence="7">
    <location>
        <begin position="843"/>
        <end position="1113"/>
    </location>
</feature>
<proteinExistence type="predicted"/>
<comment type="subcellular location">
    <subcellularLocation>
        <location evidence="1">Membrane</location>
        <topology evidence="1">Multi-pass membrane protein</topology>
    </subcellularLocation>
</comment>
<accession>A0A9N9D8L4</accession>
<dbReference type="InterPro" id="IPR005821">
    <property type="entry name" value="Ion_trans_dom"/>
</dbReference>
<evidence type="ECO:0000313" key="9">
    <source>
        <dbReference type="Proteomes" id="UP000789739"/>
    </source>
</evidence>
<dbReference type="GO" id="GO:0098703">
    <property type="term" value="P:calcium ion import across plasma membrane"/>
    <property type="evidence" value="ECO:0007669"/>
    <property type="project" value="TreeGrafter"/>
</dbReference>
<keyword evidence="3" id="KW-0677">Repeat</keyword>
<dbReference type="AlphaFoldDB" id="A0A9N9D8L4"/>
<feature type="transmembrane region" description="Helical" evidence="6">
    <location>
        <begin position="842"/>
        <end position="864"/>
    </location>
</feature>